<comment type="caution">
    <text evidence="1">The sequence shown here is derived from an EMBL/GenBank/DDBJ whole genome shotgun (WGS) entry which is preliminary data.</text>
</comment>
<sequence length="162" mass="18339">MICSFLSWNVRVLGKVEKLRALCQVISSSRANVVFMQESNMERIKPWVKNRLHKCNLGEIATAPSTGASGGLISLWDPNCFKLEKKIVMDKMIGLIGIIVQRNLKVGLINIYALNDIREKRDFFEQLSCVIESLAVPILVGRDFNSVLRARRESGLLKIKHQ</sequence>
<name>A0A9W7J3T3_HIBTR</name>
<dbReference type="PANTHER" id="PTHR35218:SF9">
    <property type="entry name" value="ENDONUCLEASE_EXONUCLEASE_PHOSPHATASE DOMAIN-CONTAINING PROTEIN"/>
    <property type="match status" value="1"/>
</dbReference>
<accession>A0A9W7J3T3</accession>
<dbReference type="InterPro" id="IPR036691">
    <property type="entry name" value="Endo/exonu/phosph_ase_sf"/>
</dbReference>
<dbReference type="Gene3D" id="3.60.10.10">
    <property type="entry name" value="Endonuclease/exonuclease/phosphatase"/>
    <property type="match status" value="1"/>
</dbReference>
<gene>
    <name evidence="1" type="ORF">HRI_004428700</name>
</gene>
<dbReference type="Proteomes" id="UP001165190">
    <property type="component" value="Unassembled WGS sequence"/>
</dbReference>
<proteinExistence type="predicted"/>
<protein>
    <recommendedName>
        <fullName evidence="3">Endonuclease/exonuclease/phosphatase domain-containing protein</fullName>
    </recommendedName>
</protein>
<dbReference type="OrthoDB" id="498125at2759"/>
<keyword evidence="2" id="KW-1185">Reference proteome</keyword>
<evidence type="ECO:0008006" key="3">
    <source>
        <dbReference type="Google" id="ProtNLM"/>
    </source>
</evidence>
<dbReference type="PANTHER" id="PTHR35218">
    <property type="entry name" value="RNASE H DOMAIN-CONTAINING PROTEIN"/>
    <property type="match status" value="1"/>
</dbReference>
<dbReference type="SUPFAM" id="SSF56219">
    <property type="entry name" value="DNase I-like"/>
    <property type="match status" value="1"/>
</dbReference>
<evidence type="ECO:0000313" key="1">
    <source>
        <dbReference type="EMBL" id="GMJ07595.1"/>
    </source>
</evidence>
<evidence type="ECO:0000313" key="2">
    <source>
        <dbReference type="Proteomes" id="UP001165190"/>
    </source>
</evidence>
<organism evidence="1 2">
    <name type="scientific">Hibiscus trionum</name>
    <name type="common">Flower of an hour</name>
    <dbReference type="NCBI Taxonomy" id="183268"/>
    <lineage>
        <taxon>Eukaryota</taxon>
        <taxon>Viridiplantae</taxon>
        <taxon>Streptophyta</taxon>
        <taxon>Embryophyta</taxon>
        <taxon>Tracheophyta</taxon>
        <taxon>Spermatophyta</taxon>
        <taxon>Magnoliopsida</taxon>
        <taxon>eudicotyledons</taxon>
        <taxon>Gunneridae</taxon>
        <taxon>Pentapetalae</taxon>
        <taxon>rosids</taxon>
        <taxon>malvids</taxon>
        <taxon>Malvales</taxon>
        <taxon>Malvaceae</taxon>
        <taxon>Malvoideae</taxon>
        <taxon>Hibiscus</taxon>
    </lineage>
</organism>
<dbReference type="AlphaFoldDB" id="A0A9W7J3T3"/>
<dbReference type="EMBL" id="BSYR01000048">
    <property type="protein sequence ID" value="GMJ07595.1"/>
    <property type="molecule type" value="Genomic_DNA"/>
</dbReference>
<reference evidence="1" key="1">
    <citation type="submission" date="2023-05" db="EMBL/GenBank/DDBJ databases">
        <title>Genome and transcriptome analyses reveal genes involved in the formation of fine ridges on petal epidermal cells in Hibiscus trionum.</title>
        <authorList>
            <person name="Koshimizu S."/>
            <person name="Masuda S."/>
            <person name="Ishii T."/>
            <person name="Shirasu K."/>
            <person name="Hoshino A."/>
            <person name="Arita M."/>
        </authorList>
    </citation>
    <scope>NUCLEOTIDE SEQUENCE</scope>
    <source>
        <strain evidence="1">Hamamatsu line</strain>
    </source>
</reference>